<proteinExistence type="predicted"/>
<reference evidence="1 2" key="1">
    <citation type="submission" date="2012-10" db="EMBL/GenBank/DDBJ databases">
        <authorList>
            <person name="Harkins D.M."/>
            <person name="Durkin A.S."/>
            <person name="Brinkac L.M."/>
            <person name="Selengut J.D."/>
            <person name="Sanka R."/>
            <person name="DePew J."/>
            <person name="Purushe J."/>
            <person name="Peacock S.J."/>
            <person name="Thaipadungpanit J."/>
            <person name="Wuthiekanun V.W."/>
            <person name="Day N.P."/>
            <person name="Vinetz J.M."/>
            <person name="Sutton G.G."/>
            <person name="Nelson W.C."/>
            <person name="Fouts D.E."/>
        </authorList>
    </citation>
    <scope>NUCLEOTIDE SEQUENCE [LARGE SCALE GENOMIC DNA]</scope>
    <source>
        <strain evidence="1 2">H1</strain>
    </source>
</reference>
<sequence length="85" mass="9321">MKSGSFAACGLHHRLTFLSNCFCGCSGRKFNIVPVFWTCISWCFSVVSLLWRSTPSFKSPSTVTYGSCIFLSCVSTGTSCKNHCC</sequence>
<dbReference type="Proteomes" id="UP000006253">
    <property type="component" value="Unassembled WGS sequence"/>
</dbReference>
<comment type="caution">
    <text evidence="1">The sequence shown here is derived from an EMBL/GenBank/DDBJ whole genome shotgun (WGS) entry which is preliminary data.</text>
</comment>
<dbReference type="AlphaFoldDB" id="A0A0E2B880"/>
<evidence type="ECO:0000313" key="2">
    <source>
        <dbReference type="Proteomes" id="UP000006253"/>
    </source>
</evidence>
<dbReference type="EMBL" id="AHMY02000010">
    <property type="protein sequence ID" value="EKO17401.1"/>
    <property type="molecule type" value="Genomic_DNA"/>
</dbReference>
<gene>
    <name evidence="1" type="ORF">LEP1GSC081_0368</name>
</gene>
<accession>A0A0E2B880</accession>
<name>A0A0E2B880_9LEPT</name>
<evidence type="ECO:0000313" key="1">
    <source>
        <dbReference type="EMBL" id="EKO17401.1"/>
    </source>
</evidence>
<protein>
    <submittedName>
        <fullName evidence="1">Uncharacterized protein</fullName>
    </submittedName>
</protein>
<organism evidence="1 2">
    <name type="scientific">Leptospira kirschneri str. H1</name>
    <dbReference type="NCBI Taxonomy" id="1049966"/>
    <lineage>
        <taxon>Bacteria</taxon>
        <taxon>Pseudomonadati</taxon>
        <taxon>Spirochaetota</taxon>
        <taxon>Spirochaetia</taxon>
        <taxon>Leptospirales</taxon>
        <taxon>Leptospiraceae</taxon>
        <taxon>Leptospira</taxon>
    </lineage>
</organism>